<dbReference type="SUPFAM" id="SSF48371">
    <property type="entry name" value="ARM repeat"/>
    <property type="match status" value="1"/>
</dbReference>
<dbReference type="EC" id="2.7.11.1" evidence="1"/>
<dbReference type="InParanoid" id="A0A2K1KI89"/>
<keyword evidence="4 9" id="KW-0547">Nucleotide-binding</keyword>
<dbReference type="GO" id="GO:0004674">
    <property type="term" value="F:protein serine/threonine kinase activity"/>
    <property type="evidence" value="ECO:0007669"/>
    <property type="project" value="UniProtKB-KW"/>
</dbReference>
<keyword evidence="6 9" id="KW-0067">ATP-binding</keyword>
<evidence type="ECO:0000256" key="7">
    <source>
        <dbReference type="ARBA" id="ARBA00047899"/>
    </source>
</evidence>
<gene>
    <name evidence="11" type="ORF">PHYPA_007165</name>
</gene>
<dbReference type="Pfam" id="PF00069">
    <property type="entry name" value="Pkinase"/>
    <property type="match status" value="1"/>
</dbReference>
<reference evidence="11 13" key="1">
    <citation type="journal article" date="2008" name="Science">
        <title>The Physcomitrella genome reveals evolutionary insights into the conquest of land by plants.</title>
        <authorList>
            <person name="Rensing S."/>
            <person name="Lang D."/>
            <person name="Zimmer A."/>
            <person name="Terry A."/>
            <person name="Salamov A."/>
            <person name="Shapiro H."/>
            <person name="Nishiyama T."/>
            <person name="Perroud P.-F."/>
            <person name="Lindquist E."/>
            <person name="Kamisugi Y."/>
            <person name="Tanahashi T."/>
            <person name="Sakakibara K."/>
            <person name="Fujita T."/>
            <person name="Oishi K."/>
            <person name="Shin-I T."/>
            <person name="Kuroki Y."/>
            <person name="Toyoda A."/>
            <person name="Suzuki Y."/>
            <person name="Hashimoto A."/>
            <person name="Yamaguchi K."/>
            <person name="Sugano A."/>
            <person name="Kohara Y."/>
            <person name="Fujiyama A."/>
            <person name="Anterola A."/>
            <person name="Aoki S."/>
            <person name="Ashton N."/>
            <person name="Barbazuk W.B."/>
            <person name="Barker E."/>
            <person name="Bennetzen J."/>
            <person name="Bezanilla M."/>
            <person name="Blankenship R."/>
            <person name="Cho S.H."/>
            <person name="Dutcher S."/>
            <person name="Estelle M."/>
            <person name="Fawcett J.A."/>
            <person name="Gundlach H."/>
            <person name="Hanada K."/>
            <person name="Heyl A."/>
            <person name="Hicks K.A."/>
            <person name="Hugh J."/>
            <person name="Lohr M."/>
            <person name="Mayer K."/>
            <person name="Melkozernov A."/>
            <person name="Murata T."/>
            <person name="Nelson D."/>
            <person name="Pils B."/>
            <person name="Prigge M."/>
            <person name="Reiss B."/>
            <person name="Renner T."/>
            <person name="Rombauts S."/>
            <person name="Rushton P."/>
            <person name="Sanderfoot A."/>
            <person name="Schween G."/>
            <person name="Shiu S.-H."/>
            <person name="Stueber K."/>
            <person name="Theodoulou F.L."/>
            <person name="Tu H."/>
            <person name="Van de Peer Y."/>
            <person name="Verrier P.J."/>
            <person name="Waters E."/>
            <person name="Wood A."/>
            <person name="Yang L."/>
            <person name="Cove D."/>
            <person name="Cuming A."/>
            <person name="Hasebe M."/>
            <person name="Lucas S."/>
            <person name="Mishler D.B."/>
            <person name="Reski R."/>
            <person name="Grigoriev I."/>
            <person name="Quatrano R.S."/>
            <person name="Boore J.L."/>
        </authorList>
    </citation>
    <scope>NUCLEOTIDE SEQUENCE [LARGE SCALE GENOMIC DNA]</scope>
    <source>
        <strain evidence="12 13">cv. Gransden 2004</strain>
    </source>
</reference>
<dbReference type="SMART" id="SM00220">
    <property type="entry name" value="S_TKc"/>
    <property type="match status" value="1"/>
</dbReference>
<dbReference type="GO" id="GO:0005524">
    <property type="term" value="F:ATP binding"/>
    <property type="evidence" value="ECO:0007669"/>
    <property type="project" value="UniProtKB-UniRule"/>
</dbReference>
<dbReference type="EnsemblPlants" id="Pp3c5_3010V3.1">
    <property type="protein sequence ID" value="Pp3c5_3010V3.1"/>
    <property type="gene ID" value="Pp3c5_3010"/>
</dbReference>
<dbReference type="PROSITE" id="PS00107">
    <property type="entry name" value="PROTEIN_KINASE_ATP"/>
    <property type="match status" value="1"/>
</dbReference>
<dbReference type="STRING" id="3218.A0A2K1KI89"/>
<dbReference type="Gene3D" id="1.25.10.10">
    <property type="entry name" value="Leucine-rich Repeat Variant"/>
    <property type="match status" value="1"/>
</dbReference>
<dbReference type="InterPro" id="IPR017441">
    <property type="entry name" value="Protein_kinase_ATP_BS"/>
</dbReference>
<dbReference type="InterPro" id="IPR000225">
    <property type="entry name" value="Armadillo"/>
</dbReference>
<organism evidence="11">
    <name type="scientific">Physcomitrium patens</name>
    <name type="common">Spreading-leaved earth moss</name>
    <name type="synonym">Physcomitrella patens</name>
    <dbReference type="NCBI Taxonomy" id="3218"/>
    <lineage>
        <taxon>Eukaryota</taxon>
        <taxon>Viridiplantae</taxon>
        <taxon>Streptophyta</taxon>
        <taxon>Embryophyta</taxon>
        <taxon>Bryophyta</taxon>
        <taxon>Bryophytina</taxon>
        <taxon>Bryopsida</taxon>
        <taxon>Funariidae</taxon>
        <taxon>Funariales</taxon>
        <taxon>Funariaceae</taxon>
        <taxon>Physcomitrium</taxon>
    </lineage>
</organism>
<evidence type="ECO:0000256" key="1">
    <source>
        <dbReference type="ARBA" id="ARBA00012513"/>
    </source>
</evidence>
<dbReference type="PROSITE" id="PS50011">
    <property type="entry name" value="PROTEIN_KINASE_DOM"/>
    <property type="match status" value="1"/>
</dbReference>
<name>A0A2K1KI89_PHYPA</name>
<proteinExistence type="predicted"/>
<evidence type="ECO:0000256" key="4">
    <source>
        <dbReference type="ARBA" id="ARBA00022741"/>
    </source>
</evidence>
<dbReference type="AlphaFoldDB" id="A0A2K1KI89"/>
<reference evidence="11 13" key="2">
    <citation type="journal article" date="2018" name="Plant J.">
        <title>The Physcomitrella patens chromosome-scale assembly reveals moss genome structure and evolution.</title>
        <authorList>
            <person name="Lang D."/>
            <person name="Ullrich K.K."/>
            <person name="Murat F."/>
            <person name="Fuchs J."/>
            <person name="Jenkins J."/>
            <person name="Haas F.B."/>
            <person name="Piednoel M."/>
            <person name="Gundlach H."/>
            <person name="Van Bel M."/>
            <person name="Meyberg R."/>
            <person name="Vives C."/>
            <person name="Morata J."/>
            <person name="Symeonidi A."/>
            <person name="Hiss M."/>
            <person name="Muchero W."/>
            <person name="Kamisugi Y."/>
            <person name="Saleh O."/>
            <person name="Blanc G."/>
            <person name="Decker E.L."/>
            <person name="van Gessel N."/>
            <person name="Grimwood J."/>
            <person name="Hayes R.D."/>
            <person name="Graham S.W."/>
            <person name="Gunter L.E."/>
            <person name="McDaniel S.F."/>
            <person name="Hoernstein S.N.W."/>
            <person name="Larsson A."/>
            <person name="Li F.W."/>
            <person name="Perroud P.F."/>
            <person name="Phillips J."/>
            <person name="Ranjan P."/>
            <person name="Rokshar D.S."/>
            <person name="Rothfels C.J."/>
            <person name="Schneider L."/>
            <person name="Shu S."/>
            <person name="Stevenson D.W."/>
            <person name="Thummler F."/>
            <person name="Tillich M."/>
            <person name="Villarreal Aguilar J.C."/>
            <person name="Widiez T."/>
            <person name="Wong G.K."/>
            <person name="Wymore A."/>
            <person name="Zhang Y."/>
            <person name="Zimmer A.D."/>
            <person name="Quatrano R.S."/>
            <person name="Mayer K.F.X."/>
            <person name="Goodstein D."/>
            <person name="Casacuberta J.M."/>
            <person name="Vandepoele K."/>
            <person name="Reski R."/>
            <person name="Cuming A.C."/>
            <person name="Tuskan G.A."/>
            <person name="Maumus F."/>
            <person name="Salse J."/>
            <person name="Schmutz J."/>
            <person name="Rensing S.A."/>
        </authorList>
    </citation>
    <scope>NUCLEOTIDE SEQUENCE [LARGE SCALE GENOMIC DNA]</scope>
    <source>
        <strain evidence="12 13">cv. Gransden 2004</strain>
    </source>
</reference>
<dbReference type="SMART" id="SM00185">
    <property type="entry name" value="ARM"/>
    <property type="match status" value="3"/>
</dbReference>
<dbReference type="Gene3D" id="1.10.510.10">
    <property type="entry name" value="Transferase(Phosphotransferase) domain 1"/>
    <property type="match status" value="1"/>
</dbReference>
<dbReference type="PANTHER" id="PTHR22983">
    <property type="entry name" value="PROTEIN KINASE RELATED"/>
    <property type="match status" value="1"/>
</dbReference>
<keyword evidence="13" id="KW-1185">Reference proteome</keyword>
<evidence type="ECO:0000313" key="12">
    <source>
        <dbReference type="EnsemblPlants" id="Pp3c5_3010V3.1"/>
    </source>
</evidence>
<dbReference type="InterPro" id="IPR011009">
    <property type="entry name" value="Kinase-like_dom_sf"/>
</dbReference>
<evidence type="ECO:0000259" key="10">
    <source>
        <dbReference type="PROSITE" id="PS50011"/>
    </source>
</evidence>
<evidence type="ECO:0000256" key="8">
    <source>
        <dbReference type="ARBA" id="ARBA00048679"/>
    </source>
</evidence>
<dbReference type="InterPro" id="IPR016024">
    <property type="entry name" value="ARM-type_fold"/>
</dbReference>
<feature type="domain" description="Protein kinase" evidence="10">
    <location>
        <begin position="1"/>
        <end position="270"/>
    </location>
</feature>
<keyword evidence="5" id="KW-0418">Kinase</keyword>
<sequence>MSYQYVLAILELLLGVKRMGVENYHVIEFVGEGSFGKVYKGRRKYTDQTVAMKFIVKHGKSDKDIDNLRQEIEGELSELLEDDKYLPEAQVQATAKQLVKALHYLHSHRIIHRGMKPQNILIGARIVKQVLLLNLSGCSNVSGIWLSKYSHPLWQHLQVKHRFCTVSTCFKNTPLNCYAALVSQGQCLATLRFCGLSKIMAVTWAISALAYTLRGGGYREVLFRRVLILTLLNLMDRVHLSHLQLWEGNCDGRDGLRALVREIVEVLEFLFVQAQSIPGAVSSTAATPVPDGRTALDSETELARAMAANMPNYWQLLQEVHAAAPLVRCLELMHTNDLGRPVGLIAQMVQSSRVLAGQVVSEGFLGGPLMVKLSNLASPEEVVRDVLMTLSNLSRMNKDFYESIGEANIWDALKACPHHTDPGIRSKACSALGNMCRHTPYFYDALVGNAAYHDDRLYDQLQRCIPHLTILLEDEEDKTKSNAAGALSNLVRNSNRLCDDIISKGALQSLYQVIFD</sequence>
<feature type="binding site" evidence="9">
    <location>
        <position position="57"/>
    </location>
    <ligand>
        <name>ATP</name>
        <dbReference type="ChEBI" id="CHEBI:30616"/>
    </ligand>
</feature>
<keyword evidence="3" id="KW-0808">Transferase</keyword>
<dbReference type="Gene3D" id="3.30.200.20">
    <property type="entry name" value="Phosphorylase Kinase, domain 1"/>
    <property type="match status" value="1"/>
</dbReference>
<keyword evidence="2" id="KW-0723">Serine/threonine-protein kinase</keyword>
<comment type="catalytic activity">
    <reaction evidence="8">
        <text>L-seryl-[protein] + ATP = O-phospho-L-seryl-[protein] + ADP + H(+)</text>
        <dbReference type="Rhea" id="RHEA:17989"/>
        <dbReference type="Rhea" id="RHEA-COMP:9863"/>
        <dbReference type="Rhea" id="RHEA-COMP:11604"/>
        <dbReference type="ChEBI" id="CHEBI:15378"/>
        <dbReference type="ChEBI" id="CHEBI:29999"/>
        <dbReference type="ChEBI" id="CHEBI:30616"/>
        <dbReference type="ChEBI" id="CHEBI:83421"/>
        <dbReference type="ChEBI" id="CHEBI:456216"/>
        <dbReference type="EC" id="2.7.11.1"/>
    </reaction>
</comment>
<evidence type="ECO:0000256" key="3">
    <source>
        <dbReference type="ARBA" id="ARBA00022679"/>
    </source>
</evidence>
<dbReference type="Gramene" id="Pp3c5_3010V3.1">
    <property type="protein sequence ID" value="Pp3c5_3010V3.1"/>
    <property type="gene ID" value="Pp3c5_3010"/>
</dbReference>
<evidence type="ECO:0000256" key="6">
    <source>
        <dbReference type="ARBA" id="ARBA00022840"/>
    </source>
</evidence>
<dbReference type="Pfam" id="PF00514">
    <property type="entry name" value="Arm"/>
    <property type="match status" value="1"/>
</dbReference>
<dbReference type="EMBL" id="ABEU02000005">
    <property type="protein sequence ID" value="PNR53490.1"/>
    <property type="molecule type" value="Genomic_DNA"/>
</dbReference>
<evidence type="ECO:0000256" key="9">
    <source>
        <dbReference type="PROSITE-ProRule" id="PRU10141"/>
    </source>
</evidence>
<dbReference type="Proteomes" id="UP000006727">
    <property type="component" value="Chromosome 5"/>
</dbReference>
<evidence type="ECO:0000256" key="5">
    <source>
        <dbReference type="ARBA" id="ARBA00022777"/>
    </source>
</evidence>
<dbReference type="GO" id="GO:0005737">
    <property type="term" value="C:cytoplasm"/>
    <property type="evidence" value="ECO:0000318"/>
    <property type="project" value="GO_Central"/>
</dbReference>
<comment type="catalytic activity">
    <reaction evidence="7">
        <text>L-threonyl-[protein] + ATP = O-phospho-L-threonyl-[protein] + ADP + H(+)</text>
        <dbReference type="Rhea" id="RHEA:46608"/>
        <dbReference type="Rhea" id="RHEA-COMP:11060"/>
        <dbReference type="Rhea" id="RHEA-COMP:11605"/>
        <dbReference type="ChEBI" id="CHEBI:15378"/>
        <dbReference type="ChEBI" id="CHEBI:30013"/>
        <dbReference type="ChEBI" id="CHEBI:30616"/>
        <dbReference type="ChEBI" id="CHEBI:61977"/>
        <dbReference type="ChEBI" id="CHEBI:456216"/>
        <dbReference type="EC" id="2.7.11.1"/>
    </reaction>
</comment>
<evidence type="ECO:0000313" key="11">
    <source>
        <dbReference type="EMBL" id="PNR53490.1"/>
    </source>
</evidence>
<evidence type="ECO:0000313" key="13">
    <source>
        <dbReference type="Proteomes" id="UP000006727"/>
    </source>
</evidence>
<reference evidence="12" key="3">
    <citation type="submission" date="2020-12" db="UniProtKB">
        <authorList>
            <consortium name="EnsemblPlants"/>
        </authorList>
    </citation>
    <scope>IDENTIFICATION</scope>
</reference>
<evidence type="ECO:0000256" key="2">
    <source>
        <dbReference type="ARBA" id="ARBA00022527"/>
    </source>
</evidence>
<dbReference type="InterPro" id="IPR011989">
    <property type="entry name" value="ARM-like"/>
</dbReference>
<accession>A0A2K1KI89</accession>
<dbReference type="InterPro" id="IPR000719">
    <property type="entry name" value="Prot_kinase_dom"/>
</dbReference>
<protein>
    <recommendedName>
        <fullName evidence="1">non-specific serine/threonine protein kinase</fullName>
        <ecNumber evidence="1">2.7.11.1</ecNumber>
    </recommendedName>
</protein>
<dbReference type="PANTHER" id="PTHR22983:SF6">
    <property type="entry name" value="SERINE_THREONINE-PROTEIN KINASE 36"/>
    <property type="match status" value="1"/>
</dbReference>
<dbReference type="SUPFAM" id="SSF56112">
    <property type="entry name" value="Protein kinase-like (PK-like)"/>
    <property type="match status" value="1"/>
</dbReference>